<dbReference type="SMART" id="SM00248">
    <property type="entry name" value="ANK"/>
    <property type="match status" value="11"/>
</dbReference>
<dbReference type="InterPro" id="IPR002885">
    <property type="entry name" value="PPR_rpt"/>
</dbReference>
<sequence length="1095" mass="120568">MVEPFLTSLNSIISTPVSAARPTKSHPAFRFALRSVAQPMHYHELASSRAKRYKGKEKALPENDWLQCAEWLLGGNCRSRLFATHHPLYAAASPSHTPLPQAFSSSAHNFASASKPAVVQHAEPRGPPPKSIISHFIYDKPFTEGTRVGLDTAYDAFMLLRRQNDPWTQSTKNTLRFVDRALSTMEDSLDCFKDRDALRYWSERLRALLSEGGSVASRSEEEFRRHCLLIRTFAVVHDLPRAMTGFRKFEELSERYAGIKDVRFRMYRSLLLAHFHLYGVRGVLDFLAKEWTTAGQPLVGLTNSDSMNSRIKSFIDTTFSILDEIESPISVLFDRRDRDPTVRTRIGHILISWLLSRRCPEEALSVWESMERQSLDCDLYVQMLIVRSLLRNKARELGLMSYSRASQSFEGDTEDKRQRAFLKTGLHVTCHLGDVNRAEIYFKEIQEREFVDAMDIAMLMHAYAVSANAERVVEIFQEQFPDAPAASDGHTPTVYHYTEVLLAYARARDIENMNAWLEKMKSLGQPPDAYVWNVILHSFAERGELQSALKLLDEMRDLGLYLNPADYTSVIGVFSNRKDPLSAEAIYERAMQEGVKPDRRMIATLMRAHALAGSWRGVVRAFDYLKTSRVRQHRPQIDVYNILLKSYIHLGAPFTITLKVLSNKGADINMQDHYLGTALIAASYRGHTSLANILLDKGADINMQDHHYGGALIAASYEGYISLVQLLLDKGTNINAQSCHYGTALTAASLQGHTSLVQLLLEKGADINAEAGNYGTALIAASLKGYISLVKILLDKGADINAQVDDYGAALIAACASYKDPASLAEMLLEKGADINAQCGKYGTALVAASYGKHASLVQLLFEKGADINAQVNGHGTALIAASDKGDISIVKVLLEKGADINAQFGHHGPPLIAASLKGHTLLAQFLLEKGADVNAQSDYYGTALVIASLHDHISLVGVLLEQGADINAQAKFYGTALPAASDIGHTPVVQIPLEKGNAQTDRHGTALMAALFGGHISLVEILLEKGADINAQAGDYGTALTALLYWGCHSSLVEFLLVKGADINAQAVYYGTVLIAASSGGHTSLVEFLLKKDA</sequence>
<dbReference type="InterPro" id="IPR011990">
    <property type="entry name" value="TPR-like_helical_dom_sf"/>
</dbReference>
<dbReference type="EMBL" id="SEOQ01000029">
    <property type="protein sequence ID" value="TFY71985.1"/>
    <property type="molecule type" value="Genomic_DNA"/>
</dbReference>
<keyword evidence="6" id="KW-1185">Reference proteome</keyword>
<evidence type="ECO:0000313" key="6">
    <source>
        <dbReference type="Proteomes" id="UP000298327"/>
    </source>
</evidence>
<feature type="repeat" description="ANK" evidence="3">
    <location>
        <begin position="874"/>
        <end position="906"/>
    </location>
</feature>
<comment type="caution">
    <text evidence="5">The sequence shown here is derived from an EMBL/GenBank/DDBJ whole genome shotgun (WGS) entry which is preliminary data.</text>
</comment>
<dbReference type="PROSITE" id="PS51375">
    <property type="entry name" value="PPR"/>
    <property type="match status" value="3"/>
</dbReference>
<dbReference type="PROSITE" id="PS50297">
    <property type="entry name" value="ANK_REP_REGION"/>
    <property type="match status" value="7"/>
</dbReference>
<feature type="repeat" description="ANK" evidence="3">
    <location>
        <begin position="940"/>
        <end position="972"/>
    </location>
</feature>
<feature type="repeat" description="PPR" evidence="4">
    <location>
        <begin position="563"/>
        <end position="597"/>
    </location>
</feature>
<dbReference type="InterPro" id="IPR036770">
    <property type="entry name" value="Ankyrin_rpt-contain_sf"/>
</dbReference>
<gene>
    <name evidence="5" type="ORF">EVG20_g1035</name>
</gene>
<feature type="repeat" description="ANK" evidence="3">
    <location>
        <begin position="841"/>
        <end position="873"/>
    </location>
</feature>
<keyword evidence="2 3" id="KW-0040">ANK repeat</keyword>
<dbReference type="Proteomes" id="UP000298327">
    <property type="component" value="Unassembled WGS sequence"/>
</dbReference>
<dbReference type="SUPFAM" id="SSF48403">
    <property type="entry name" value="Ankyrin repeat"/>
    <property type="match status" value="2"/>
</dbReference>
<dbReference type="PROSITE" id="PS50088">
    <property type="entry name" value="ANK_REPEAT"/>
    <property type="match status" value="8"/>
</dbReference>
<evidence type="ECO:0000313" key="5">
    <source>
        <dbReference type="EMBL" id="TFY71985.1"/>
    </source>
</evidence>
<dbReference type="Gene3D" id="1.25.40.20">
    <property type="entry name" value="Ankyrin repeat-containing domain"/>
    <property type="match status" value="4"/>
</dbReference>
<feature type="repeat" description="PPR" evidence="4">
    <location>
        <begin position="528"/>
        <end position="562"/>
    </location>
</feature>
<dbReference type="AlphaFoldDB" id="A0A4Y9ZB07"/>
<dbReference type="InterPro" id="IPR002110">
    <property type="entry name" value="Ankyrin_rpt"/>
</dbReference>
<dbReference type="Pfam" id="PF13637">
    <property type="entry name" value="Ank_4"/>
    <property type="match status" value="1"/>
</dbReference>
<accession>A0A4Y9ZB07</accession>
<protein>
    <submittedName>
        <fullName evidence="5">Uncharacterized protein</fullName>
    </submittedName>
</protein>
<evidence type="ECO:0000256" key="1">
    <source>
        <dbReference type="ARBA" id="ARBA00022737"/>
    </source>
</evidence>
<dbReference type="Pfam" id="PF01535">
    <property type="entry name" value="PPR"/>
    <property type="match status" value="2"/>
</dbReference>
<feature type="repeat" description="ANK" evidence="3">
    <location>
        <begin position="674"/>
        <end position="706"/>
    </location>
</feature>
<evidence type="ECO:0000256" key="2">
    <source>
        <dbReference type="ARBA" id="ARBA00023043"/>
    </source>
</evidence>
<evidence type="ECO:0000256" key="4">
    <source>
        <dbReference type="PROSITE-ProRule" id="PRU00708"/>
    </source>
</evidence>
<feature type="repeat" description="ANK" evidence="3">
    <location>
        <begin position="740"/>
        <end position="772"/>
    </location>
</feature>
<dbReference type="PANTHER" id="PTHR24198">
    <property type="entry name" value="ANKYRIN REPEAT AND PROTEIN KINASE DOMAIN-CONTAINING PROTEIN"/>
    <property type="match status" value="1"/>
</dbReference>
<dbReference type="Pfam" id="PF12796">
    <property type="entry name" value="Ank_2"/>
    <property type="match status" value="4"/>
</dbReference>
<organism evidence="5 6">
    <name type="scientific">Dentipellis fragilis</name>
    <dbReference type="NCBI Taxonomy" id="205917"/>
    <lineage>
        <taxon>Eukaryota</taxon>
        <taxon>Fungi</taxon>
        <taxon>Dikarya</taxon>
        <taxon>Basidiomycota</taxon>
        <taxon>Agaricomycotina</taxon>
        <taxon>Agaricomycetes</taxon>
        <taxon>Russulales</taxon>
        <taxon>Hericiaceae</taxon>
        <taxon>Dentipellis</taxon>
    </lineage>
</organism>
<reference evidence="5 6" key="1">
    <citation type="submission" date="2019-02" db="EMBL/GenBank/DDBJ databases">
        <title>Genome sequencing of the rare red list fungi Dentipellis fragilis.</title>
        <authorList>
            <person name="Buettner E."/>
            <person name="Kellner H."/>
        </authorList>
    </citation>
    <scope>NUCLEOTIDE SEQUENCE [LARGE SCALE GENOMIC DNA]</scope>
    <source>
        <strain evidence="5 6">DSM 105465</strain>
    </source>
</reference>
<feature type="repeat" description="PPR" evidence="4">
    <location>
        <begin position="493"/>
        <end position="527"/>
    </location>
</feature>
<feature type="repeat" description="ANK" evidence="3">
    <location>
        <begin position="1003"/>
        <end position="1035"/>
    </location>
</feature>
<proteinExistence type="predicted"/>
<feature type="non-terminal residue" evidence="5">
    <location>
        <position position="1095"/>
    </location>
</feature>
<dbReference type="Gene3D" id="1.25.40.10">
    <property type="entry name" value="Tetratricopeptide repeat domain"/>
    <property type="match status" value="2"/>
</dbReference>
<evidence type="ECO:0000256" key="3">
    <source>
        <dbReference type="PROSITE-ProRule" id="PRU00023"/>
    </source>
</evidence>
<dbReference type="STRING" id="205917.A0A4Y9ZB07"/>
<dbReference type="NCBIfam" id="TIGR00756">
    <property type="entry name" value="PPR"/>
    <property type="match status" value="1"/>
</dbReference>
<dbReference type="OrthoDB" id="185373at2759"/>
<feature type="repeat" description="ANK" evidence="3">
    <location>
        <begin position="907"/>
        <end position="939"/>
    </location>
</feature>
<feature type="repeat" description="ANK" evidence="3">
    <location>
        <begin position="773"/>
        <end position="805"/>
    </location>
</feature>
<keyword evidence="1" id="KW-0677">Repeat</keyword>
<name>A0A4Y9ZB07_9AGAM</name>
<dbReference type="PANTHER" id="PTHR24198:SF165">
    <property type="entry name" value="ANKYRIN REPEAT-CONTAINING PROTEIN-RELATED"/>
    <property type="match status" value="1"/>
</dbReference>